<dbReference type="EMBL" id="LAZR01037049">
    <property type="protein sequence ID" value="KKL23235.1"/>
    <property type="molecule type" value="Genomic_DNA"/>
</dbReference>
<dbReference type="AlphaFoldDB" id="A0A0F9BN19"/>
<reference evidence="1" key="1">
    <citation type="journal article" date="2015" name="Nature">
        <title>Complex archaea that bridge the gap between prokaryotes and eukaryotes.</title>
        <authorList>
            <person name="Spang A."/>
            <person name="Saw J.H."/>
            <person name="Jorgensen S.L."/>
            <person name="Zaremba-Niedzwiedzka K."/>
            <person name="Martijn J."/>
            <person name="Lind A.E."/>
            <person name="van Eijk R."/>
            <person name="Schleper C."/>
            <person name="Guy L."/>
            <person name="Ettema T.J."/>
        </authorList>
    </citation>
    <scope>NUCLEOTIDE SEQUENCE</scope>
</reference>
<organism evidence="1">
    <name type="scientific">marine sediment metagenome</name>
    <dbReference type="NCBI Taxonomy" id="412755"/>
    <lineage>
        <taxon>unclassified sequences</taxon>
        <taxon>metagenomes</taxon>
        <taxon>ecological metagenomes</taxon>
    </lineage>
</organism>
<gene>
    <name evidence="1" type="ORF">LCGC14_2427410</name>
</gene>
<comment type="caution">
    <text evidence="1">The sequence shown here is derived from an EMBL/GenBank/DDBJ whole genome shotgun (WGS) entry which is preliminary data.</text>
</comment>
<proteinExistence type="predicted"/>
<protein>
    <submittedName>
        <fullName evidence="1">Uncharacterized protein</fullName>
    </submittedName>
</protein>
<accession>A0A0F9BN19</accession>
<sequence length="35" mass="3779">GIETFHATGVTVDAGNDVNANTESYEIIYFFGGRL</sequence>
<feature type="non-terminal residue" evidence="1">
    <location>
        <position position="1"/>
    </location>
</feature>
<evidence type="ECO:0000313" key="1">
    <source>
        <dbReference type="EMBL" id="KKL23235.1"/>
    </source>
</evidence>
<name>A0A0F9BN19_9ZZZZ</name>